<dbReference type="InterPro" id="IPR018976">
    <property type="entry name" value="Imelysin-like"/>
</dbReference>
<sequence>MPNSALLKGDHIVILLLISLCSFSVSAKKIIQGITQDSENIVVAKGDIPTPEKFTTNILNYRQKAVDQLTFVETALKNVIVNSEKNQLTDAQLAYQQAHYHYEVIRPIIALFGATERLLNNRADFFLERENSPRFSGFHLVEYQLFKLEDMQSSAESAKALLRGISDLKKRLAIEDIPIAKLVQSAGDSLELILTDKLAGIENQYAKSDLGDGYANLYGSRLIIESLSNHIPLQEYQSLRKQYDTISKLFLKYQRDEELFQPLDTLSDSEKAVLFAQITQLAEQVAQLRNVLNIDVYYYYKEAYGEK</sequence>
<dbReference type="KEGG" id="pvl:AOB99_03670"/>
<protein>
    <submittedName>
        <fullName evidence="5">EfeM/EfeO family lipoprotein</fullName>
    </submittedName>
</protein>
<keyword evidence="5" id="KW-0449">Lipoprotein</keyword>
<comment type="subcellular location">
    <subcellularLocation>
        <location evidence="1">Cell envelope</location>
    </subcellularLocation>
</comment>
<dbReference type="PANTHER" id="PTHR39192">
    <property type="entry name" value="IRON UPTAKE SYSTEM COMPONENT EFEO"/>
    <property type="match status" value="1"/>
</dbReference>
<dbReference type="GO" id="GO:0030313">
    <property type="term" value="C:cell envelope"/>
    <property type="evidence" value="ECO:0007669"/>
    <property type="project" value="UniProtKB-SubCell"/>
</dbReference>
<dbReference type="InterPro" id="IPR038352">
    <property type="entry name" value="Imelysin_sf"/>
</dbReference>
<organism evidence="5">
    <name type="scientific">Proteus mirabilis</name>
    <dbReference type="NCBI Taxonomy" id="584"/>
    <lineage>
        <taxon>Bacteria</taxon>
        <taxon>Pseudomonadati</taxon>
        <taxon>Pseudomonadota</taxon>
        <taxon>Gammaproteobacteria</taxon>
        <taxon>Enterobacterales</taxon>
        <taxon>Morganellaceae</taxon>
        <taxon>Proteus</taxon>
    </lineage>
</organism>
<dbReference type="InterPro" id="IPR034981">
    <property type="entry name" value="Imelysin-like_EfeO/Algp7"/>
</dbReference>
<evidence type="ECO:0000256" key="1">
    <source>
        <dbReference type="ARBA" id="ARBA00004196"/>
    </source>
</evidence>
<evidence type="ECO:0000256" key="2">
    <source>
        <dbReference type="ARBA" id="ARBA00005989"/>
    </source>
</evidence>
<name>A0A7D6AHJ3_PROMI</name>
<dbReference type="RefSeq" id="WP_004245026.1">
    <property type="nucleotide sequence ID" value="NZ_ABFDCH020000002.1"/>
</dbReference>
<dbReference type="EMBL" id="CP059056">
    <property type="protein sequence ID" value="QLJ20021.1"/>
    <property type="molecule type" value="Genomic_DNA"/>
</dbReference>
<dbReference type="Gene3D" id="1.20.1420.20">
    <property type="entry name" value="M75 peptidase, HXXE motif"/>
    <property type="match status" value="1"/>
</dbReference>
<dbReference type="PANTHER" id="PTHR39192:SF1">
    <property type="entry name" value="IRON UPTAKE SYSTEM COMPONENT EFEO"/>
    <property type="match status" value="1"/>
</dbReference>
<gene>
    <name evidence="5" type="ORF">HZ283_03975</name>
</gene>
<dbReference type="AlphaFoldDB" id="A0A7D6AHJ3"/>
<accession>A0A7D6AHJ3</accession>
<comment type="similarity">
    <text evidence="2">Belongs to the EfeM/EfeO family.</text>
</comment>
<dbReference type="CDD" id="cd14656">
    <property type="entry name" value="Imelysin-like_EfeO"/>
    <property type="match status" value="1"/>
</dbReference>
<dbReference type="InterPro" id="IPR050894">
    <property type="entry name" value="EfeM/EfeO_iron_uptake"/>
</dbReference>
<evidence type="ECO:0000256" key="3">
    <source>
        <dbReference type="ARBA" id="ARBA00022729"/>
    </source>
</evidence>
<dbReference type="Pfam" id="PF09375">
    <property type="entry name" value="Peptidase_M75"/>
    <property type="match status" value="1"/>
</dbReference>
<feature type="domain" description="Imelysin-like" evidence="4">
    <location>
        <begin position="69"/>
        <end position="288"/>
    </location>
</feature>
<reference evidence="5" key="1">
    <citation type="submission" date="2020-07" db="EMBL/GenBank/DDBJ databases">
        <title>Hypervirulent multi-drug resistant Proteus mirabilis strain with mosaic plasmid.</title>
        <authorList>
            <person name="Shelenkov A."/>
            <person name="Mikhaylova Y.V."/>
            <person name="Yanushevich Y.G."/>
            <person name="Petrova L."/>
            <person name="Fomina V."/>
            <person name="Zamyatin M."/>
            <person name="Shagin D."/>
        </authorList>
    </citation>
    <scope>NUCLEOTIDE SEQUENCE</scope>
    <source>
        <strain evidence="5">CriePir89</strain>
    </source>
</reference>
<evidence type="ECO:0000313" key="5">
    <source>
        <dbReference type="EMBL" id="QLJ20021.1"/>
    </source>
</evidence>
<proteinExistence type="inferred from homology"/>
<keyword evidence="3" id="KW-0732">Signal</keyword>
<evidence type="ECO:0000259" key="4">
    <source>
        <dbReference type="Pfam" id="PF09375"/>
    </source>
</evidence>